<evidence type="ECO:0000313" key="2">
    <source>
        <dbReference type="Proteomes" id="UP000678393"/>
    </source>
</evidence>
<accession>A0A8S3Z692</accession>
<dbReference type="OrthoDB" id="248923at2759"/>
<gene>
    <name evidence="1" type="ORF">CUNI_LOCUS10532</name>
</gene>
<keyword evidence="2" id="KW-1185">Reference proteome</keyword>
<protein>
    <submittedName>
        <fullName evidence="1">Uncharacterized protein</fullName>
    </submittedName>
</protein>
<dbReference type="Gene3D" id="1.25.10.10">
    <property type="entry name" value="Leucine-rich Repeat Variant"/>
    <property type="match status" value="1"/>
</dbReference>
<dbReference type="Proteomes" id="UP000678393">
    <property type="component" value="Unassembled WGS sequence"/>
</dbReference>
<dbReference type="EMBL" id="CAJHNH020001919">
    <property type="protein sequence ID" value="CAG5124974.1"/>
    <property type="molecule type" value="Genomic_DNA"/>
</dbReference>
<comment type="caution">
    <text evidence="1">The sequence shown here is derived from an EMBL/GenBank/DDBJ whole genome shotgun (WGS) entry which is preliminary data.</text>
</comment>
<sequence length="295" mass="33622">MPGGVKQRKLSHPDKEAKALCHLLELISTPSSKQKLTSPKHAFSKVLPASGDTALTSKVESNHNQTQETLELERFSLKYKDQREFSTHPHHKPFVQICIALTKNRLCLQEWLTKASQENILRVLMCLRILLRDSHYQTLFFNTQGTRSLAEYFQRITDEYLLSTVGPYTVDILKEMTNIFQKLTSSVDRCDILVQCEVHMPLVRLLTASDVVVLHCCLYALIGLAQSESPKSQIGELNAVEILLRIIQEYDTISKKLAANLLRLLCSDPKTREYVKLEDGVPILLRSVVFIIYLN</sequence>
<evidence type="ECO:0000313" key="1">
    <source>
        <dbReference type="EMBL" id="CAG5124974.1"/>
    </source>
</evidence>
<dbReference type="InterPro" id="IPR016024">
    <property type="entry name" value="ARM-type_fold"/>
</dbReference>
<dbReference type="AlphaFoldDB" id="A0A8S3Z692"/>
<proteinExistence type="predicted"/>
<organism evidence="1 2">
    <name type="scientific">Candidula unifasciata</name>
    <dbReference type="NCBI Taxonomy" id="100452"/>
    <lineage>
        <taxon>Eukaryota</taxon>
        <taxon>Metazoa</taxon>
        <taxon>Spiralia</taxon>
        <taxon>Lophotrochozoa</taxon>
        <taxon>Mollusca</taxon>
        <taxon>Gastropoda</taxon>
        <taxon>Heterobranchia</taxon>
        <taxon>Euthyneura</taxon>
        <taxon>Panpulmonata</taxon>
        <taxon>Eupulmonata</taxon>
        <taxon>Stylommatophora</taxon>
        <taxon>Helicina</taxon>
        <taxon>Helicoidea</taxon>
        <taxon>Geomitridae</taxon>
        <taxon>Candidula</taxon>
    </lineage>
</organism>
<reference evidence="1" key="1">
    <citation type="submission" date="2021-04" db="EMBL/GenBank/DDBJ databases">
        <authorList>
            <consortium name="Molecular Ecology Group"/>
        </authorList>
    </citation>
    <scope>NUCLEOTIDE SEQUENCE</scope>
</reference>
<dbReference type="InterPro" id="IPR011989">
    <property type="entry name" value="ARM-like"/>
</dbReference>
<dbReference type="SUPFAM" id="SSF48371">
    <property type="entry name" value="ARM repeat"/>
    <property type="match status" value="1"/>
</dbReference>
<name>A0A8S3Z692_9EUPU</name>